<name>A0A0U0U4F8_MYCTX</name>
<comment type="caution">
    <text evidence="1">The sequence shown here is derived from an EMBL/GenBank/DDBJ whole genome shotgun (WGS) entry which is preliminary data.</text>
</comment>
<evidence type="ECO:0000313" key="1">
    <source>
        <dbReference type="EMBL" id="COY38259.1"/>
    </source>
</evidence>
<evidence type="ECO:0000313" key="3">
    <source>
        <dbReference type="Proteomes" id="UP000039021"/>
    </source>
</evidence>
<evidence type="ECO:0000313" key="4">
    <source>
        <dbReference type="Proteomes" id="UP000256381"/>
    </source>
</evidence>
<sequence>MVRSLLWAFAHRQIGPVEQDGRQVVAGHPLQRVLAVLRVPAGGGLVITQRSGSRVGLQMGEAVAVRGSGDDLVGV</sequence>
<accession>A0A0U0U4F8</accession>
<proteinExistence type="predicted"/>
<reference evidence="1" key="1">
    <citation type="submission" date="2015-03" db="EMBL/GenBank/DDBJ databases">
        <authorList>
            <consortium name="Pathogen Informatics"/>
            <person name="Murphy D."/>
        </authorList>
    </citation>
    <scope>NUCLEOTIDE SEQUENCE</scope>
    <source>
        <strain evidence="1">N09902308</strain>
    </source>
</reference>
<protein>
    <submittedName>
        <fullName evidence="1">Uncharacterized protein</fullName>
    </submittedName>
</protein>
<gene>
    <name evidence="2" type="ORF">DSJ38_17010</name>
    <name evidence="1" type="ORF">ERS007739_02517</name>
</gene>
<reference evidence="2 4" key="3">
    <citation type="journal article" date="2017" name="N. Engl. J. Med.">
        <title>Transmission of Extensively Drug-Resistant Tuberculosis in South Africa.</title>
        <authorList>
            <person name="Shah N.S."/>
            <person name="Auld S.C."/>
            <person name="Brust J.C."/>
            <person name="Mathema B."/>
            <person name="Ismail N."/>
            <person name="Moodley P."/>
            <person name="Mlisana K."/>
            <person name="Allana S."/>
            <person name="Campbell A."/>
            <person name="Mthiyane T."/>
            <person name="Morris N."/>
            <person name="Mpangase P."/>
            <person name="van der Meulen H."/>
            <person name="Omar S.V."/>
            <person name="Brown T.S."/>
            <person name="Narechania A."/>
            <person name="Shaskina E."/>
            <person name="Kapwata T."/>
            <person name="Kreiswirth B."/>
            <person name="Gandhi N.R."/>
        </authorList>
    </citation>
    <scope>NUCLEOTIDE SEQUENCE [LARGE SCALE GENOMIC DNA]</scope>
    <source>
        <strain evidence="2 4">32301_S10</strain>
    </source>
</reference>
<dbReference type="Proteomes" id="UP000256381">
    <property type="component" value="Unassembled WGS sequence"/>
</dbReference>
<organism evidence="1 3">
    <name type="scientific">Mycobacterium tuberculosis</name>
    <dbReference type="NCBI Taxonomy" id="1773"/>
    <lineage>
        <taxon>Bacteria</taxon>
        <taxon>Bacillati</taxon>
        <taxon>Actinomycetota</taxon>
        <taxon>Actinomycetes</taxon>
        <taxon>Mycobacteriales</taxon>
        <taxon>Mycobacteriaceae</taxon>
        <taxon>Mycobacterium</taxon>
        <taxon>Mycobacterium tuberculosis complex</taxon>
    </lineage>
</organism>
<reference evidence="2" key="4">
    <citation type="submission" date="2018-07" db="EMBL/GenBank/DDBJ databases">
        <authorList>
            <person name="Shah S."/>
            <person name="Brown T."/>
            <person name="Auld S."/>
            <person name="Bratton K."/>
            <person name="Narechania A."/>
            <person name="Mathema B."/>
            <person name="Gandhi N."/>
        </authorList>
    </citation>
    <scope>NUCLEOTIDE SEQUENCE</scope>
    <source>
        <strain evidence="2">32301_S10</strain>
    </source>
</reference>
<dbReference type="EMBL" id="CSBK01001166">
    <property type="protein sequence ID" value="COY38259.1"/>
    <property type="molecule type" value="Genomic_DNA"/>
</dbReference>
<reference evidence="3" key="2">
    <citation type="submission" date="2015-03" db="EMBL/GenBank/DDBJ databases">
        <authorList>
            <consortium name="Pathogen Informatics"/>
        </authorList>
    </citation>
    <scope>NUCLEOTIDE SEQUENCE [LARGE SCALE GENOMIC DNA]</scope>
    <source>
        <strain evidence="3">N09902308</strain>
    </source>
</reference>
<dbReference type="EMBL" id="QTBD01000200">
    <property type="protein sequence ID" value="REQ49048.1"/>
    <property type="molecule type" value="Genomic_DNA"/>
</dbReference>
<dbReference type="Proteomes" id="UP000039021">
    <property type="component" value="Unassembled WGS sequence"/>
</dbReference>
<evidence type="ECO:0000313" key="2">
    <source>
        <dbReference type="EMBL" id="REQ49048.1"/>
    </source>
</evidence>
<dbReference type="AlphaFoldDB" id="A0A0U0U4F8"/>